<dbReference type="InterPro" id="IPR050635">
    <property type="entry name" value="ATPase_protein_8"/>
</dbReference>
<evidence type="ECO:0000256" key="13">
    <source>
        <dbReference type="ARBA" id="ARBA00064647"/>
    </source>
</evidence>
<evidence type="ECO:0000256" key="15">
    <source>
        <dbReference type="SAM" id="MobiDB-lite"/>
    </source>
</evidence>
<feature type="region of interest" description="Disordered" evidence="15">
    <location>
        <begin position="31"/>
        <end position="55"/>
    </location>
</feature>
<keyword evidence="10 16" id="KW-0472">Membrane</keyword>
<dbReference type="CTD" id="4509"/>
<name>Q6Z7Y0_MEGAT</name>
<comment type="subcellular location">
    <subcellularLocation>
        <location evidence="1 14">Mitochondrion membrane</location>
        <topology evidence="1 14">Single-pass membrane protein</topology>
    </subcellularLocation>
</comment>
<evidence type="ECO:0000256" key="9">
    <source>
        <dbReference type="ARBA" id="ARBA00023128"/>
    </source>
</evidence>
<organism evidence="17">
    <name type="scientific">Megalops atlanticus</name>
    <name type="common">Tarpon</name>
    <name type="synonym">Clupea gigantea</name>
    <dbReference type="NCBI Taxonomy" id="7932"/>
    <lineage>
        <taxon>Eukaryota</taxon>
        <taxon>Metazoa</taxon>
        <taxon>Chordata</taxon>
        <taxon>Craniata</taxon>
        <taxon>Vertebrata</taxon>
        <taxon>Euteleostomi</taxon>
        <taxon>Actinopterygii</taxon>
        <taxon>Neopterygii</taxon>
        <taxon>Teleostei</taxon>
        <taxon>Elopiformes</taxon>
        <taxon>Megalopidae</taxon>
        <taxon>Megalops</taxon>
    </lineage>
</organism>
<dbReference type="Pfam" id="PF00895">
    <property type="entry name" value="ATP-synt_8"/>
    <property type="match status" value="1"/>
</dbReference>
<dbReference type="RefSeq" id="NP_991071.1">
    <property type="nucleotide sequence ID" value="NC_005804.1"/>
</dbReference>
<dbReference type="GeneID" id="2763019"/>
<reference evidence="17" key="1">
    <citation type="journal article" date="2004" name="Mol. Phylogenet. Evol.">
        <title>Mitogenomic evidence for the monophyly of elopomorph fishes (Teleostei) and the evolutionary origin of the leptocephalus larva.</title>
        <authorList>
            <person name="Inoue J."/>
            <person name="Miya M."/>
            <person name="Tsukamoto K."/>
            <person name="Nishida M."/>
        </authorList>
    </citation>
    <scope>NUCLEOTIDE SEQUENCE</scope>
</reference>
<keyword evidence="5 14" id="KW-0812">Transmembrane</keyword>
<keyword evidence="6 14" id="KW-0375">Hydrogen ion transport</keyword>
<evidence type="ECO:0000256" key="3">
    <source>
        <dbReference type="ARBA" id="ARBA00022448"/>
    </source>
</evidence>
<evidence type="ECO:0000256" key="11">
    <source>
        <dbReference type="ARBA" id="ARBA00023310"/>
    </source>
</evidence>
<keyword evidence="7 16" id="KW-1133">Transmembrane helix</keyword>
<comment type="subunit">
    <text evidence="13">Component of the ATP synthase complex composed at least of ATP5F1A/subunit alpha, ATP5F1B/subunit beta, ATP5MC1/subunit c (homooctomer), MT-ATP6/subunit a, MT-ATP8/subunit 8, ATP5ME/subunit e, ATP5MF/subunit f, ATP5MG/subunit g, ATP5MK/subunit k, ATP5MJ/subunit j, ATP5F1C/subunit gamma, ATP5F1D/subunit delta, ATP5F1E/subunit epsilon, ATP5PF/subunit F6, ATP5PB/subunit b, ATP5PD/subunit d, ATP5PO/subunit OSCP. ATP synthase complex consists of a soluble F(1) head domain (subunits alpha(3) and beta(3)) - the catalytic core - and a membrane F(0) domain - the membrane proton channel (subunits c, a, 8, e, f, g, k and j). These two domains are linked by a central stalk (subunits gamma, delta, and epsilon) rotating inside the F1 region and a stationary peripheral stalk (subunits F6, b, d, and OSCP).</text>
</comment>
<evidence type="ECO:0000256" key="7">
    <source>
        <dbReference type="ARBA" id="ARBA00022989"/>
    </source>
</evidence>
<comment type="function">
    <text evidence="12">Subunit 8, of the mitochondrial membrane ATP synthase complex (F(1)F(0) ATP synthase or Complex V) that produces ATP from ADP in the presence of a proton gradient across the membrane which is generated by electron transport complexes of the respiratory chain. ATP synthase complex consist of a soluble F(1) head domain - the catalytic core - and a membrane F(1) domain - the membrane proton channel. These two domains are linked by a central stalk rotating inside the F(1) region and a stationary peripheral stalk. During catalysis, ATP synthesis in the catalytic domain of F(1) is coupled via a rotary mechanism of the central stalk subunits to proton translocation. In vivo, can only synthesize ATP although its ATP hydrolase activity can be activated artificially in vitro. Part of the complex F(0) domain.</text>
</comment>
<dbReference type="GO" id="GO:0045259">
    <property type="term" value="C:proton-transporting ATP synthase complex"/>
    <property type="evidence" value="ECO:0007669"/>
    <property type="project" value="UniProtKB-KW"/>
</dbReference>
<accession>Q6Z7Y0</accession>
<feature type="transmembrane region" description="Helical" evidence="16">
    <location>
        <begin position="6"/>
        <end position="24"/>
    </location>
</feature>
<dbReference type="PANTHER" id="PTHR39937">
    <property type="entry name" value="ATP SYNTHASE PROTEIN 8"/>
    <property type="match status" value="1"/>
</dbReference>
<evidence type="ECO:0000256" key="14">
    <source>
        <dbReference type="RuleBase" id="RU003661"/>
    </source>
</evidence>
<keyword evidence="3 14" id="KW-0813">Transport</keyword>
<dbReference type="EMBL" id="AP004808">
    <property type="protein sequence ID" value="BAD12381.1"/>
    <property type="molecule type" value="Genomic_DNA"/>
</dbReference>
<evidence type="ECO:0000256" key="6">
    <source>
        <dbReference type="ARBA" id="ARBA00022781"/>
    </source>
</evidence>
<dbReference type="InterPro" id="IPR001421">
    <property type="entry name" value="ATP8_metazoa"/>
</dbReference>
<feature type="compositionally biased region" description="Polar residues" evidence="15">
    <location>
        <begin position="31"/>
        <end position="42"/>
    </location>
</feature>
<dbReference type="AlphaFoldDB" id="Q6Z7Y0"/>
<evidence type="ECO:0000256" key="4">
    <source>
        <dbReference type="ARBA" id="ARBA00022547"/>
    </source>
</evidence>
<evidence type="ECO:0000256" key="10">
    <source>
        <dbReference type="ARBA" id="ARBA00023136"/>
    </source>
</evidence>
<evidence type="ECO:0000256" key="16">
    <source>
        <dbReference type="SAM" id="Phobius"/>
    </source>
</evidence>
<proteinExistence type="inferred from homology"/>
<evidence type="ECO:0000256" key="12">
    <source>
        <dbReference type="ARBA" id="ARBA00053067"/>
    </source>
</evidence>
<dbReference type="GO" id="GO:0015078">
    <property type="term" value="F:proton transmembrane transporter activity"/>
    <property type="evidence" value="ECO:0007669"/>
    <property type="project" value="InterPro"/>
</dbReference>
<evidence type="ECO:0000313" key="17">
    <source>
        <dbReference type="EMBL" id="BAD12381.1"/>
    </source>
</evidence>
<keyword evidence="4 14" id="KW-0138">CF(0)</keyword>
<evidence type="ECO:0000256" key="8">
    <source>
        <dbReference type="ARBA" id="ARBA00023065"/>
    </source>
</evidence>
<dbReference type="GO" id="GO:0031966">
    <property type="term" value="C:mitochondrial membrane"/>
    <property type="evidence" value="ECO:0007669"/>
    <property type="project" value="UniProtKB-SubCell"/>
</dbReference>
<sequence>MPQLNPAPWFAILMFSWLVFLTTIPPKITAHSFTNDPNTQNTEKPKPEPWSWPWY</sequence>
<keyword evidence="11" id="KW-0066">ATP synthesis</keyword>
<evidence type="ECO:0000256" key="1">
    <source>
        <dbReference type="ARBA" id="ARBA00004304"/>
    </source>
</evidence>
<gene>
    <name evidence="17" type="primary">ATP8</name>
</gene>
<geneLocation type="mitochondrion" evidence="17"/>
<comment type="similarity">
    <text evidence="2 14">Belongs to the ATPase protein 8 family.</text>
</comment>
<protein>
    <recommendedName>
        <fullName evidence="14">ATP synthase complex subunit 8</fullName>
    </recommendedName>
</protein>
<evidence type="ECO:0000256" key="5">
    <source>
        <dbReference type="ARBA" id="ARBA00022692"/>
    </source>
</evidence>
<keyword evidence="9 14" id="KW-0496">Mitochondrion</keyword>
<keyword evidence="8 14" id="KW-0406">Ion transport</keyword>
<evidence type="ECO:0000256" key="2">
    <source>
        <dbReference type="ARBA" id="ARBA00008892"/>
    </source>
</evidence>
<dbReference type="PANTHER" id="PTHR39937:SF1">
    <property type="entry name" value="ATP SYNTHASE PROTEIN 8"/>
    <property type="match status" value="1"/>
</dbReference>
<dbReference type="GO" id="GO:0015986">
    <property type="term" value="P:proton motive force-driven ATP synthesis"/>
    <property type="evidence" value="ECO:0007669"/>
    <property type="project" value="InterPro"/>
</dbReference>